<dbReference type="InterPro" id="IPR050951">
    <property type="entry name" value="Retrovirus_Pol_polyprotein"/>
</dbReference>
<feature type="non-terminal residue" evidence="18">
    <location>
        <position position="1"/>
    </location>
</feature>
<evidence type="ECO:0000256" key="9">
    <source>
        <dbReference type="ARBA" id="ARBA00022759"/>
    </source>
</evidence>
<comment type="subcellular location">
    <subcellularLocation>
        <location evidence="3">Cytoplasm</location>
    </subcellularLocation>
    <subcellularLocation>
        <location evidence="2">Nucleus</location>
    </subcellularLocation>
</comment>
<dbReference type="SUPFAM" id="SSF56672">
    <property type="entry name" value="DNA/RNA polymerases"/>
    <property type="match status" value="1"/>
</dbReference>
<dbReference type="InterPro" id="IPR000477">
    <property type="entry name" value="RT_dom"/>
</dbReference>
<dbReference type="Gene3D" id="2.40.70.10">
    <property type="entry name" value="Acid Proteases"/>
    <property type="match status" value="1"/>
</dbReference>
<dbReference type="Gene3D" id="1.10.340.70">
    <property type="match status" value="1"/>
</dbReference>
<keyword evidence="10" id="KW-0378">Hydrolase</keyword>
<keyword evidence="8" id="KW-0540">Nuclease</keyword>
<dbReference type="InterPro" id="IPR043128">
    <property type="entry name" value="Rev_trsase/Diguanyl_cyclase"/>
</dbReference>
<dbReference type="Pfam" id="PF00078">
    <property type="entry name" value="RVT_1"/>
    <property type="match status" value="1"/>
</dbReference>
<feature type="domain" description="Reverse transcriptase" evidence="16">
    <location>
        <begin position="260"/>
        <end position="439"/>
    </location>
</feature>
<evidence type="ECO:0000256" key="2">
    <source>
        <dbReference type="ARBA" id="ARBA00004123"/>
    </source>
</evidence>
<dbReference type="InterPro" id="IPR036397">
    <property type="entry name" value="RNaseH_sf"/>
</dbReference>
<keyword evidence="12" id="KW-0695">RNA-directed DNA polymerase</keyword>
<dbReference type="PROSITE" id="PS50994">
    <property type="entry name" value="INTEGRASE"/>
    <property type="match status" value="1"/>
</dbReference>
<dbReference type="InterPro" id="IPR043502">
    <property type="entry name" value="DNA/RNA_pol_sf"/>
</dbReference>
<dbReference type="Pfam" id="PF17917">
    <property type="entry name" value="RT_RNaseH"/>
    <property type="match status" value="1"/>
</dbReference>
<gene>
    <name evidence="18" type="primary">pol</name>
</gene>
<dbReference type="InterPro" id="IPR001584">
    <property type="entry name" value="Integrase_cat-core"/>
</dbReference>
<evidence type="ECO:0000259" key="16">
    <source>
        <dbReference type="PROSITE" id="PS50878"/>
    </source>
</evidence>
<keyword evidence="7" id="KW-0548">Nucleotidyltransferase</keyword>
<evidence type="ECO:0000313" key="18">
    <source>
        <dbReference type="EMBL" id="CAD29542.1"/>
    </source>
</evidence>
<dbReference type="CDD" id="cd01647">
    <property type="entry name" value="RT_LTR"/>
    <property type="match status" value="1"/>
</dbReference>
<dbReference type="InterPro" id="IPR012337">
    <property type="entry name" value="RNaseH-like_sf"/>
</dbReference>
<dbReference type="SUPFAM" id="SSF53098">
    <property type="entry name" value="Ribonuclease H-like"/>
    <property type="match status" value="1"/>
</dbReference>
<dbReference type="GO" id="GO:0005634">
    <property type="term" value="C:nucleus"/>
    <property type="evidence" value="ECO:0007669"/>
    <property type="project" value="UniProtKB-SubCell"/>
</dbReference>
<name>Q8TFI2_MAUEX</name>
<dbReference type="PANTHER" id="PTHR37984">
    <property type="entry name" value="PROTEIN CBG26694"/>
    <property type="match status" value="1"/>
</dbReference>
<evidence type="ECO:0000256" key="14">
    <source>
        <dbReference type="ARBA" id="ARBA00025590"/>
    </source>
</evidence>
<evidence type="ECO:0000259" key="17">
    <source>
        <dbReference type="PROSITE" id="PS50994"/>
    </source>
</evidence>
<dbReference type="GO" id="GO:0004523">
    <property type="term" value="F:RNA-DNA hybrid ribonuclease activity"/>
    <property type="evidence" value="ECO:0007669"/>
    <property type="project" value="UniProtKB-EC"/>
</dbReference>
<dbReference type="Pfam" id="PF17921">
    <property type="entry name" value="Integrase_H2C2"/>
    <property type="match status" value="1"/>
</dbReference>
<evidence type="ECO:0000256" key="11">
    <source>
        <dbReference type="ARBA" id="ARBA00022884"/>
    </source>
</evidence>
<evidence type="ECO:0000256" key="5">
    <source>
        <dbReference type="ARBA" id="ARBA00022490"/>
    </source>
</evidence>
<accession>Q8TFI2</accession>
<comment type="function">
    <text evidence="15">Integrase (IN) targets the VLP to the nucleus, where a subparticle preintegration complex (PIC) containing at least integrase and the newly synthesized dsDNA copy of the retrotransposon must transit the nuclear membrane. Once in the nucleus, integrase performs the integration of the dsDNA into the host genome.</text>
</comment>
<evidence type="ECO:0000256" key="8">
    <source>
        <dbReference type="ARBA" id="ARBA00022722"/>
    </source>
</evidence>
<dbReference type="SUPFAM" id="SSF50630">
    <property type="entry name" value="Acid proteases"/>
    <property type="match status" value="1"/>
</dbReference>
<keyword evidence="5" id="KW-0963">Cytoplasm</keyword>
<dbReference type="EC" id="2.7.7.49" evidence="4"/>
<evidence type="ECO:0000256" key="6">
    <source>
        <dbReference type="ARBA" id="ARBA00022679"/>
    </source>
</evidence>
<comment type="catalytic activity">
    <reaction evidence="1">
        <text>Endonucleolytic cleavage to 5'-phosphomonoester.</text>
        <dbReference type="EC" id="3.1.26.4"/>
    </reaction>
</comment>
<dbReference type="InterPro" id="IPR041373">
    <property type="entry name" value="RT_RNaseH"/>
</dbReference>
<dbReference type="PROSITE" id="PS50878">
    <property type="entry name" value="RT_POL"/>
    <property type="match status" value="1"/>
</dbReference>
<proteinExistence type="predicted"/>
<comment type="function">
    <text evidence="14">Reverse transcriptase/ribonuclease H (RT) is a multifunctional enzyme that catalyzes the conversion of the retro-elements RNA genome into dsDNA within the VLP. The enzyme displays a DNA polymerase activity that can copy either DNA or RNA templates, and a ribonuclease H (RNase H) activity that cleaves the RNA strand of RNA-DNA heteroduplexes during plus-strand synthesis and hydrolyzes RNA primers. The conversion leads to a linear dsDNA copy of the retrotransposon that includes long terminal repeats (LTRs) at both ends.</text>
</comment>
<dbReference type="InterPro" id="IPR021109">
    <property type="entry name" value="Peptidase_aspartic_dom_sf"/>
</dbReference>
<organism evidence="18">
    <name type="scientific">Maudiozyma exigua</name>
    <name type="common">Yeast</name>
    <name type="synonym">Kazachstania exigua</name>
    <dbReference type="NCBI Taxonomy" id="34358"/>
    <lineage>
        <taxon>Eukaryota</taxon>
        <taxon>Fungi</taxon>
        <taxon>Dikarya</taxon>
        <taxon>Ascomycota</taxon>
        <taxon>Saccharomycotina</taxon>
        <taxon>Saccharomycetes</taxon>
        <taxon>Saccharomycetales</taxon>
        <taxon>Saccharomycetaceae</taxon>
        <taxon>Maudiozyma</taxon>
    </lineage>
</organism>
<evidence type="ECO:0000256" key="4">
    <source>
        <dbReference type="ARBA" id="ARBA00012493"/>
    </source>
</evidence>
<dbReference type="GO" id="GO:0003964">
    <property type="term" value="F:RNA-directed DNA polymerase activity"/>
    <property type="evidence" value="ECO:0007669"/>
    <property type="project" value="UniProtKB-KW"/>
</dbReference>
<protein>
    <recommendedName>
        <fullName evidence="4">RNA-directed DNA polymerase</fullName>
        <ecNumber evidence="4">2.7.7.49</ecNumber>
    </recommendedName>
</protein>
<reference evidence="18" key="1">
    <citation type="submission" date="2002-03" db="EMBL/GenBank/DDBJ databases">
        <title>Genomic evolution of the LTR-retrotransposons in hemiascomycetous yeasts.</title>
        <authorList>
            <person name="Neuveglise C."/>
            <person name="Feldmann H."/>
            <person name="Bon E."/>
            <person name="Gaillardin C."/>
            <person name="Casaregola S."/>
        </authorList>
    </citation>
    <scope>NUCLEOTIDE SEQUENCE</scope>
    <source>
        <strain evidence="18">CBS379</strain>
    </source>
</reference>
<evidence type="ECO:0000256" key="13">
    <source>
        <dbReference type="ARBA" id="ARBA00023242"/>
    </source>
</evidence>
<dbReference type="Gene3D" id="3.10.10.10">
    <property type="entry name" value="HIV Type 1 Reverse Transcriptase, subunit A, domain 1"/>
    <property type="match status" value="1"/>
</dbReference>
<keyword evidence="13" id="KW-0539">Nucleus</keyword>
<dbReference type="PANTHER" id="PTHR37984:SF5">
    <property type="entry name" value="PROTEIN NYNRIN-LIKE"/>
    <property type="match status" value="1"/>
</dbReference>
<dbReference type="FunFam" id="3.30.420.10:FF:000032">
    <property type="entry name" value="Retrovirus-related Pol polyprotein from transposon 297-like Protein"/>
    <property type="match status" value="1"/>
</dbReference>
<evidence type="ECO:0000256" key="12">
    <source>
        <dbReference type="ARBA" id="ARBA00022918"/>
    </source>
</evidence>
<dbReference type="CDD" id="cd00303">
    <property type="entry name" value="retropepsin_like"/>
    <property type="match status" value="1"/>
</dbReference>
<dbReference type="EMBL" id="AJ439555">
    <property type="protein sequence ID" value="CAD29542.1"/>
    <property type="molecule type" value="Genomic_DNA"/>
</dbReference>
<dbReference type="GO" id="GO:0005737">
    <property type="term" value="C:cytoplasm"/>
    <property type="evidence" value="ECO:0007669"/>
    <property type="project" value="UniProtKB-SubCell"/>
</dbReference>
<evidence type="ECO:0000256" key="1">
    <source>
        <dbReference type="ARBA" id="ARBA00000077"/>
    </source>
</evidence>
<evidence type="ECO:0000256" key="15">
    <source>
        <dbReference type="ARBA" id="ARBA00025615"/>
    </source>
</evidence>
<dbReference type="GO" id="GO:0015074">
    <property type="term" value="P:DNA integration"/>
    <property type="evidence" value="ECO:0007669"/>
    <property type="project" value="InterPro"/>
</dbReference>
<evidence type="ECO:0000256" key="7">
    <source>
        <dbReference type="ARBA" id="ARBA00022695"/>
    </source>
</evidence>
<dbReference type="FunFam" id="3.30.70.270:FF:000063">
    <property type="entry name" value="Zinc knuckle domaincontaining protein"/>
    <property type="match status" value="1"/>
</dbReference>
<dbReference type="Gene3D" id="3.30.420.10">
    <property type="entry name" value="Ribonuclease H-like superfamily/Ribonuclease H"/>
    <property type="match status" value="1"/>
</dbReference>
<dbReference type="InterPro" id="IPR041588">
    <property type="entry name" value="Integrase_H2C2"/>
</dbReference>
<keyword evidence="11" id="KW-0694">RNA-binding</keyword>
<keyword evidence="6" id="KW-0808">Transferase</keyword>
<evidence type="ECO:0000256" key="3">
    <source>
        <dbReference type="ARBA" id="ARBA00004496"/>
    </source>
</evidence>
<keyword evidence="9" id="KW-0255">Endonuclease</keyword>
<dbReference type="Gene3D" id="3.30.70.270">
    <property type="match status" value="2"/>
</dbReference>
<dbReference type="GO" id="GO:0003723">
    <property type="term" value="F:RNA binding"/>
    <property type="evidence" value="ECO:0007669"/>
    <property type="project" value="UniProtKB-KW"/>
</dbReference>
<dbReference type="AlphaFoldDB" id="Q8TFI2"/>
<dbReference type="CDD" id="cd09274">
    <property type="entry name" value="RNase_HI_RT_Ty3"/>
    <property type="match status" value="1"/>
</dbReference>
<feature type="domain" description="Integrase catalytic" evidence="17">
    <location>
        <begin position="799"/>
        <end position="963"/>
    </location>
</feature>
<evidence type="ECO:0000256" key="10">
    <source>
        <dbReference type="ARBA" id="ARBA00022801"/>
    </source>
</evidence>
<sequence>VEPLFSKFFYISTIPVYNGKTNPTNFYHSYLHLHQLAQDNELLTMTIQISKRNNKSTLALADTGASHNFIEQRFIQGMGLVKQRLPEQSVVKGALNTSGLIQHYVRLKFKHNKDLYEEIFLIIDSPLPQPVVFGIGFFKQHPEILSRLISPPTSSSKPITMVGRRQILADLKNPDNQVHLCWLRKKDQENSETQSHKILQRFDDVVVDEIPQGNSNKPLATPTVQHHIDLVEGAAPVAKRAYRLSASDRDELDKQLSELIASGNVIPSESPYAAPVIFVQKKDGTKRLCVDYRGLNDITIKSKFPLPLIEDVLDQLSGATIFSKLDLISGYHQVAIADEDQYKTAFTTHRGQYSWRVMPFGLTNAPATFQRLMNYVLRDYINKICVVYLDDILIYSKNEKEHSEHVSTIINVLRKHQLYAKKSKCEFYVPKIQFLGHELSAKGITPDKEKILAIKDWPTPKTYKDAQSFIGLAGYYRRFIKDFSYIAKPLHQLAAQKIKWTDECKESLDKLKRQLSTAPIIIPFDRTKQIVLTTDASSTAIGAVLELYGKGTLKSELVGVVAYLSHLLRDNELNWPIRDKELYAVIFAFKKWRHYLAGTHIIIKTDHHSLQYFKTSVLDSNLRLARWRDILEEFDYEIQYIKGSTNHADALSRPPMLNSLVASKVELPEEDLRELETAYSTDPFFSKIIKHLKDPALEPPIEVRTPLQNHKLEGNLLYYTKEENMPKRLCIPQAHNVKLFYTYTMMPLLLAIQDNIVHFKALLENYYWPGMENDIKRYVSTCRACQQNKHPVLLSPGTFHPLPSGTHRWSHINIDFLGGLVLSQGHDCIMVVIDRATKMAHFIPVTKGADSETVIDLFIDSVLKLHGFPVEILSDQDKLFTSKLWQRSMQRFKIATKFTSTYNPSTDGQVERMNRTIMEMLRHYLTDNPSAWVMLLPVVEFAYNNTYQVSIQTTPFFANYGYHPRLPGFYHLITSGGQSEKEARGTELGDLDDRIIQQNNIFLIIQERIAAAQQKQALQYNKKHRHAEFEVGDKVLVHQQAYWPGYHKGLKLHHIWYGPFPVTAADGANLTLDLPRQRTRRNTTFHMKYIKLYDERTNATPTAPPVTPGQIRQRTNEITKIVSLDTQLNKIEAQWQHCEPSDISLVSPQDLQRTPYLERLLDHYDMSEADKIGTNRFRKHR</sequence>